<dbReference type="PANTHER" id="PTHR45125">
    <property type="entry name" value="F21J9.4-RELATED"/>
    <property type="match status" value="1"/>
</dbReference>
<dbReference type="AlphaFoldDB" id="A0A654EWJ7"/>
<dbReference type="Proteomes" id="UP000426265">
    <property type="component" value="Unassembled WGS sequence"/>
</dbReference>
<sequence>MTSILSAVSKLRGCVNQIENKNPSGASIEDILNQAKMLLTQYEKYKRGFKFDHVWPILKGIEKFANDNMKTPLHSKEKVVMLRHLHHFQSIPSHHLPLV</sequence>
<evidence type="ECO:0000313" key="2">
    <source>
        <dbReference type="Proteomes" id="UP000426265"/>
    </source>
</evidence>
<proteinExistence type="predicted"/>
<accession>A0A654EWJ7</accession>
<name>A0A654EWJ7_ARATH</name>
<evidence type="ECO:0000313" key="1">
    <source>
        <dbReference type="EMBL" id="VYS53255.1"/>
    </source>
</evidence>
<dbReference type="PANTHER" id="PTHR45125:SF51">
    <property type="entry name" value="F21J9.4-RELATED"/>
    <property type="match status" value="1"/>
</dbReference>
<protein>
    <submittedName>
        <fullName evidence="1">Uncharacterized protein</fullName>
    </submittedName>
</protein>
<reference evidence="1 2" key="1">
    <citation type="submission" date="2019-11" db="EMBL/GenBank/DDBJ databases">
        <authorList>
            <person name="Jiao W.-B."/>
            <person name="Schneeberger K."/>
        </authorList>
    </citation>
    <scope>NUCLEOTIDE SEQUENCE [LARGE SCALE GENOMIC DNA]</scope>
    <source>
        <strain evidence="2">cv. An-1</strain>
    </source>
</reference>
<dbReference type="EMBL" id="CACRSJ010000105">
    <property type="protein sequence ID" value="VYS53255.1"/>
    <property type="molecule type" value="Genomic_DNA"/>
</dbReference>
<gene>
    <name evidence="1" type="ORF">AN1_LOCUS8716</name>
</gene>
<organism evidence="1 2">
    <name type="scientific">Arabidopsis thaliana</name>
    <name type="common">Mouse-ear cress</name>
    <dbReference type="NCBI Taxonomy" id="3702"/>
    <lineage>
        <taxon>Eukaryota</taxon>
        <taxon>Viridiplantae</taxon>
        <taxon>Streptophyta</taxon>
        <taxon>Embryophyta</taxon>
        <taxon>Tracheophyta</taxon>
        <taxon>Spermatophyta</taxon>
        <taxon>Magnoliopsida</taxon>
        <taxon>eudicotyledons</taxon>
        <taxon>Gunneridae</taxon>
        <taxon>Pentapetalae</taxon>
        <taxon>rosids</taxon>
        <taxon>malvids</taxon>
        <taxon>Brassicales</taxon>
        <taxon>Brassicaceae</taxon>
        <taxon>Camelineae</taxon>
        <taxon>Arabidopsis</taxon>
    </lineage>
</organism>